<dbReference type="SUPFAM" id="SSF56059">
    <property type="entry name" value="Glutathione synthetase ATP-binding domain-like"/>
    <property type="match status" value="1"/>
</dbReference>
<dbReference type="InterPro" id="IPR013815">
    <property type="entry name" value="ATP_grasp_subdomain_1"/>
</dbReference>
<dbReference type="EMBL" id="CADCUC010000511">
    <property type="protein sequence ID" value="CAA9352881.1"/>
    <property type="molecule type" value="Genomic_DNA"/>
</dbReference>
<organism evidence="1">
    <name type="scientific">uncultured Microvirga sp</name>
    <dbReference type="NCBI Taxonomy" id="412392"/>
    <lineage>
        <taxon>Bacteria</taxon>
        <taxon>Pseudomonadati</taxon>
        <taxon>Pseudomonadota</taxon>
        <taxon>Alphaproteobacteria</taxon>
        <taxon>Hyphomicrobiales</taxon>
        <taxon>Methylobacteriaceae</taxon>
        <taxon>Microvirga</taxon>
        <taxon>environmental samples</taxon>
    </lineage>
</organism>
<reference evidence="1" key="1">
    <citation type="submission" date="2020-02" db="EMBL/GenBank/DDBJ databases">
        <authorList>
            <person name="Meier V. D."/>
        </authorList>
    </citation>
    <scope>NUCLEOTIDE SEQUENCE</scope>
    <source>
        <strain evidence="1">AVDCRST_MAG90</strain>
    </source>
</reference>
<gene>
    <name evidence="1" type="ORF">AVDCRST_MAG90-2509</name>
</gene>
<dbReference type="AlphaFoldDB" id="A0A6J4M8N6"/>
<sequence length="57" mass="6282">MNKASLYALADQAGVRYPETVLIKSHADVRTAASAIPFPCLLKPTLSHRWRSLFGDP</sequence>
<accession>A0A6J4M8N6</accession>
<proteinExistence type="predicted"/>
<dbReference type="Gene3D" id="3.30.1490.20">
    <property type="entry name" value="ATP-grasp fold, A domain"/>
    <property type="match status" value="1"/>
</dbReference>
<protein>
    <submittedName>
        <fullName evidence="1">Uncharacterized protein</fullName>
    </submittedName>
</protein>
<evidence type="ECO:0000313" key="1">
    <source>
        <dbReference type="EMBL" id="CAA9352881.1"/>
    </source>
</evidence>
<name>A0A6J4M8N6_9HYPH</name>
<feature type="non-terminal residue" evidence="1">
    <location>
        <position position="57"/>
    </location>
</feature>
<dbReference type="GO" id="GO:0005524">
    <property type="term" value="F:ATP binding"/>
    <property type="evidence" value="ECO:0007669"/>
    <property type="project" value="InterPro"/>
</dbReference>